<dbReference type="SUPFAM" id="SSF56112">
    <property type="entry name" value="Protein kinase-like (PK-like)"/>
    <property type="match status" value="1"/>
</dbReference>
<evidence type="ECO:0000256" key="1">
    <source>
        <dbReference type="ARBA" id="ARBA00012409"/>
    </source>
</evidence>
<dbReference type="AlphaFoldDB" id="A0A4U6V3U9"/>
<evidence type="ECO:0000313" key="7">
    <source>
        <dbReference type="EMBL" id="TKW22554.1"/>
    </source>
</evidence>
<dbReference type="PANTHER" id="PTHR24056:SF432">
    <property type="entry name" value="OS10G0154500 PROTEIN"/>
    <property type="match status" value="1"/>
</dbReference>
<reference evidence="7" key="1">
    <citation type="submission" date="2019-03" db="EMBL/GenBank/DDBJ databases">
        <title>WGS assembly of Setaria viridis.</title>
        <authorList>
            <person name="Huang P."/>
            <person name="Jenkins J."/>
            <person name="Grimwood J."/>
            <person name="Barry K."/>
            <person name="Healey A."/>
            <person name="Mamidi S."/>
            <person name="Sreedasyam A."/>
            <person name="Shu S."/>
            <person name="Feldman M."/>
            <person name="Wu J."/>
            <person name="Yu Y."/>
            <person name="Chen C."/>
            <person name="Johnson J."/>
            <person name="Rokhsar D."/>
            <person name="Baxter I."/>
            <person name="Schmutz J."/>
            <person name="Brutnell T."/>
            <person name="Kellogg E."/>
        </authorList>
    </citation>
    <scope>NUCLEOTIDE SEQUENCE [LARGE SCALE GENOMIC DNA]</scope>
</reference>
<dbReference type="GO" id="GO:0005524">
    <property type="term" value="F:ATP binding"/>
    <property type="evidence" value="ECO:0007669"/>
    <property type="project" value="UniProtKB-KW"/>
</dbReference>
<keyword evidence="4" id="KW-0067">ATP-binding</keyword>
<gene>
    <name evidence="7" type="ORF">SEVIR_4G236301v2</name>
</gene>
<dbReference type="InterPro" id="IPR011009">
    <property type="entry name" value="Kinase-like_dom_sf"/>
</dbReference>
<comment type="catalytic activity">
    <reaction evidence="5">
        <text>[DNA-directed RNA polymerase] + ATP = phospho-[DNA-directed RNA polymerase] + ADP + H(+)</text>
        <dbReference type="Rhea" id="RHEA:10216"/>
        <dbReference type="Rhea" id="RHEA-COMP:11321"/>
        <dbReference type="Rhea" id="RHEA-COMP:11322"/>
        <dbReference type="ChEBI" id="CHEBI:15378"/>
        <dbReference type="ChEBI" id="CHEBI:30616"/>
        <dbReference type="ChEBI" id="CHEBI:43176"/>
        <dbReference type="ChEBI" id="CHEBI:68546"/>
        <dbReference type="ChEBI" id="CHEBI:456216"/>
        <dbReference type="EC" id="2.7.11.23"/>
    </reaction>
</comment>
<keyword evidence="3" id="KW-0547">Nucleotide-binding</keyword>
<sequence length="131" mass="14802">MRPEDPVGTLRDRSPEQLIRSSGCYGPEVDIWALGCVMAELLTGGEPLFTATTEEDMITMGVEAFHGMVELSVAGREVLAGLLAFHSEERLTAADALKHRRRRMRRRCPLRLPKRSSLALCRRSLKRRRVQ</sequence>
<dbReference type="GO" id="GO:0007346">
    <property type="term" value="P:regulation of mitotic cell cycle"/>
    <property type="evidence" value="ECO:0007669"/>
    <property type="project" value="TreeGrafter"/>
</dbReference>
<dbReference type="InterPro" id="IPR000719">
    <property type="entry name" value="Prot_kinase_dom"/>
</dbReference>
<dbReference type="EC" id="2.7.11.23" evidence="1"/>
<dbReference type="GO" id="GO:0008353">
    <property type="term" value="F:RNA polymerase II CTD heptapeptide repeat kinase activity"/>
    <property type="evidence" value="ECO:0007669"/>
    <property type="project" value="UniProtKB-EC"/>
</dbReference>
<proteinExistence type="predicted"/>
<dbReference type="Pfam" id="PF00069">
    <property type="entry name" value="Pkinase"/>
    <property type="match status" value="1"/>
</dbReference>
<dbReference type="EMBL" id="CM016555">
    <property type="protein sequence ID" value="TKW22554.1"/>
    <property type="molecule type" value="Genomic_DNA"/>
</dbReference>
<evidence type="ECO:0000256" key="4">
    <source>
        <dbReference type="ARBA" id="ARBA00022840"/>
    </source>
</evidence>
<keyword evidence="8" id="KW-1185">Reference proteome</keyword>
<evidence type="ECO:0000256" key="3">
    <source>
        <dbReference type="ARBA" id="ARBA00022741"/>
    </source>
</evidence>
<evidence type="ECO:0000259" key="6">
    <source>
        <dbReference type="PROSITE" id="PS50011"/>
    </source>
</evidence>
<evidence type="ECO:0000256" key="2">
    <source>
        <dbReference type="ARBA" id="ARBA00022553"/>
    </source>
</evidence>
<accession>A0A4U6V3U9</accession>
<evidence type="ECO:0000256" key="5">
    <source>
        <dbReference type="ARBA" id="ARBA00049280"/>
    </source>
</evidence>
<evidence type="ECO:0000313" key="8">
    <source>
        <dbReference type="Proteomes" id="UP000298652"/>
    </source>
</evidence>
<name>A0A4U6V3U9_SETVI</name>
<keyword evidence="2" id="KW-0597">Phosphoprotein</keyword>
<organism evidence="7 8">
    <name type="scientific">Setaria viridis</name>
    <name type="common">Green bristlegrass</name>
    <name type="synonym">Setaria italica subsp. viridis</name>
    <dbReference type="NCBI Taxonomy" id="4556"/>
    <lineage>
        <taxon>Eukaryota</taxon>
        <taxon>Viridiplantae</taxon>
        <taxon>Streptophyta</taxon>
        <taxon>Embryophyta</taxon>
        <taxon>Tracheophyta</taxon>
        <taxon>Spermatophyta</taxon>
        <taxon>Magnoliopsida</taxon>
        <taxon>Liliopsida</taxon>
        <taxon>Poales</taxon>
        <taxon>Poaceae</taxon>
        <taxon>PACMAD clade</taxon>
        <taxon>Panicoideae</taxon>
        <taxon>Panicodae</taxon>
        <taxon>Paniceae</taxon>
        <taxon>Cenchrinae</taxon>
        <taxon>Setaria</taxon>
    </lineage>
</organism>
<dbReference type="Gene3D" id="1.10.510.10">
    <property type="entry name" value="Transferase(Phosphotransferase) domain 1"/>
    <property type="match status" value="1"/>
</dbReference>
<dbReference type="Gramene" id="TKW22554">
    <property type="protein sequence ID" value="TKW22554"/>
    <property type="gene ID" value="SEVIR_4G236301v2"/>
</dbReference>
<protein>
    <recommendedName>
        <fullName evidence="1">[RNA-polymerase]-subunit kinase</fullName>
        <ecNumber evidence="1">2.7.11.23</ecNumber>
    </recommendedName>
</protein>
<dbReference type="InterPro" id="IPR050108">
    <property type="entry name" value="CDK"/>
</dbReference>
<dbReference type="GO" id="GO:0005634">
    <property type="term" value="C:nucleus"/>
    <property type="evidence" value="ECO:0007669"/>
    <property type="project" value="TreeGrafter"/>
</dbReference>
<dbReference type="PANTHER" id="PTHR24056">
    <property type="entry name" value="CELL DIVISION PROTEIN KINASE"/>
    <property type="match status" value="1"/>
</dbReference>
<feature type="domain" description="Protein kinase" evidence="6">
    <location>
        <begin position="1"/>
        <end position="102"/>
    </location>
</feature>
<dbReference type="PROSITE" id="PS50011">
    <property type="entry name" value="PROTEIN_KINASE_DOM"/>
    <property type="match status" value="1"/>
</dbReference>
<dbReference type="Proteomes" id="UP000298652">
    <property type="component" value="Chromosome 4"/>
</dbReference>